<organism evidence="3 4">
    <name type="scientific">Splendidivirga corallicola</name>
    <dbReference type="NCBI Taxonomy" id="3051826"/>
    <lineage>
        <taxon>Bacteria</taxon>
        <taxon>Pseudomonadati</taxon>
        <taxon>Bacteroidota</taxon>
        <taxon>Cytophagia</taxon>
        <taxon>Cytophagales</taxon>
        <taxon>Splendidivirgaceae</taxon>
        <taxon>Splendidivirga</taxon>
    </lineage>
</organism>
<feature type="chain" id="PRO_5046548957" evidence="1">
    <location>
        <begin position="21"/>
        <end position="698"/>
    </location>
</feature>
<keyword evidence="4" id="KW-1185">Reference proteome</keyword>
<dbReference type="Pfam" id="PF18962">
    <property type="entry name" value="Por_Secre_tail"/>
    <property type="match status" value="1"/>
</dbReference>
<dbReference type="Proteomes" id="UP001172082">
    <property type="component" value="Unassembled WGS sequence"/>
</dbReference>
<sequence>MLKRLILFLGGLIFFSNVNAQGNYIKDINTDPVIIEKRDTFRIYLKLKDIYVDSIKIADPLGGIQSQAVHLNGKPFSEVVLYDNGKFGDQIANDSIFTRTGFTYSAIGVCAQIQSTFSQIIFRYEDVSFYNQGAVIVENLDLPISIAVYDSSLIEVPNVTVINDTIQYTSRVINVKRQSYWGQDPFPSSDYWKNTGLFSNFFCDDNFIVIQNTTNPMPLGTGSGATFGPSSNFTEGIGRPIYDGNFPFIGLVTIHWTRPPDVYIVHEFLHKWAAHQNLYEDLATGHWGYIQMPSSGLVGPTSFEFSSIQEIGVDTFLVDRNYNKIGDQHWSKLELYLAGLVPLDSVDFPLTYIKNYQTLDRFETTVTGKLSQITKDQWIDSVGVRFPEFGPSVYNVAHVVFSNELLSPAQLSYFEESMRKAERKIINPLNSCDNLTIYGATGGRIELNVNINPLEYILLDSICEGETHSSGYSSEGTYTDIFPRANGCDSTRILKLTVLPPPAEYVVQDTICEGEIHSSGYSKEGTYTDVFPNLNGCDSTRVLELKVLPLAEYVVQDTICAGAVHQTGYSEEGTYTDIFPRSNDCDSVRILTLVVVPNNGINCNVVGVKKPIKITNPNIKIYPNPTFDFVEIEIESDNGKKVSIEMRDLIGRKIINWTGTIDQVLKHRMDLKSIRQGIYIIQLDIDKNKQDFRVVVSK</sequence>
<reference evidence="3" key="1">
    <citation type="submission" date="2023-06" db="EMBL/GenBank/DDBJ databases">
        <title>Genomic of Parafulvivirga corallium.</title>
        <authorList>
            <person name="Wang G."/>
        </authorList>
    </citation>
    <scope>NUCLEOTIDE SEQUENCE</scope>
    <source>
        <strain evidence="3">BMA10</strain>
    </source>
</reference>
<accession>A0ABT8KVT7</accession>
<dbReference type="EMBL" id="JAUJEA010000013">
    <property type="protein sequence ID" value="MDN5204897.1"/>
    <property type="molecule type" value="Genomic_DNA"/>
</dbReference>
<evidence type="ECO:0000259" key="2">
    <source>
        <dbReference type="Pfam" id="PF18962"/>
    </source>
</evidence>
<name>A0ABT8KVT7_9BACT</name>
<evidence type="ECO:0000313" key="3">
    <source>
        <dbReference type="EMBL" id="MDN5204897.1"/>
    </source>
</evidence>
<feature type="signal peptide" evidence="1">
    <location>
        <begin position="1"/>
        <end position="20"/>
    </location>
</feature>
<evidence type="ECO:0000256" key="1">
    <source>
        <dbReference type="SAM" id="SignalP"/>
    </source>
</evidence>
<evidence type="ECO:0000313" key="4">
    <source>
        <dbReference type="Proteomes" id="UP001172082"/>
    </source>
</evidence>
<comment type="caution">
    <text evidence="3">The sequence shown here is derived from an EMBL/GenBank/DDBJ whole genome shotgun (WGS) entry which is preliminary data.</text>
</comment>
<gene>
    <name evidence="3" type="ORF">QQ008_26130</name>
</gene>
<dbReference type="NCBIfam" id="TIGR04183">
    <property type="entry name" value="Por_Secre_tail"/>
    <property type="match status" value="1"/>
</dbReference>
<dbReference type="RefSeq" id="WP_346754916.1">
    <property type="nucleotide sequence ID" value="NZ_JAUJEA010000013.1"/>
</dbReference>
<feature type="domain" description="Secretion system C-terminal sorting" evidence="2">
    <location>
        <begin position="621"/>
        <end position="690"/>
    </location>
</feature>
<protein>
    <submittedName>
        <fullName evidence="3">T9SS type A sorting domain-containing protein</fullName>
    </submittedName>
</protein>
<dbReference type="InterPro" id="IPR026444">
    <property type="entry name" value="Secre_tail"/>
</dbReference>
<keyword evidence="1" id="KW-0732">Signal</keyword>
<proteinExistence type="predicted"/>